<dbReference type="PATRIC" id="fig|451.8.peg.1322"/>
<protein>
    <submittedName>
        <fullName evidence="1">Uncharacterized protein</fullName>
    </submittedName>
</protein>
<gene>
    <name evidence="1" type="ORF">LMI_1983</name>
    <name evidence="2" type="ORF">SAMN02982997_01480</name>
</gene>
<evidence type="ECO:0000313" key="2">
    <source>
        <dbReference type="EMBL" id="SCY34362.1"/>
    </source>
</evidence>
<evidence type="ECO:0000313" key="3">
    <source>
        <dbReference type="Proteomes" id="UP000032414"/>
    </source>
</evidence>
<reference evidence="3" key="2">
    <citation type="submission" date="2014-09" db="EMBL/GenBank/DDBJ databases">
        <authorList>
            <person name="Gomez-Valero L."/>
        </authorList>
    </citation>
    <scope>NUCLEOTIDE SEQUENCE [LARGE SCALE GENOMIC DNA]</scope>
    <source>
        <strain evidence="3">ATCC33218</strain>
    </source>
</reference>
<dbReference type="RefSeq" id="WP_231852126.1">
    <property type="nucleotide sequence ID" value="NZ_CP020614.1"/>
</dbReference>
<evidence type="ECO:0000313" key="4">
    <source>
        <dbReference type="Proteomes" id="UP000182998"/>
    </source>
</evidence>
<reference evidence="2 4" key="3">
    <citation type="submission" date="2016-10" db="EMBL/GenBank/DDBJ databases">
        <authorList>
            <person name="Varghese N."/>
            <person name="Submissions S."/>
        </authorList>
    </citation>
    <scope>NUCLEOTIDE SEQUENCE [LARGE SCALE GENOMIC DNA]</scope>
    <source>
        <strain evidence="2 4">ATCC 33218</strain>
    </source>
</reference>
<dbReference type="HOGENOM" id="CLU_200449_0_0_6"/>
<dbReference type="Proteomes" id="UP000182998">
    <property type="component" value="Unassembled WGS sequence"/>
</dbReference>
<name>A0A098GH00_LEGMI</name>
<sequence length="78" mass="8845">MNHIMDRFILVLLLSVLFITTWAADITKTEIQDQQNAQELCIQQRVNQCINACEKSKGNNCTQTCEANAKNECRQAGE</sequence>
<evidence type="ECO:0000313" key="1">
    <source>
        <dbReference type="EMBL" id="CEG61270.1"/>
    </source>
</evidence>
<organism evidence="1 3">
    <name type="scientific">Legionella micdadei</name>
    <name type="common">Tatlockia micdadei</name>
    <dbReference type="NCBI Taxonomy" id="451"/>
    <lineage>
        <taxon>Bacteria</taxon>
        <taxon>Pseudomonadati</taxon>
        <taxon>Pseudomonadota</taxon>
        <taxon>Gammaproteobacteria</taxon>
        <taxon>Legionellales</taxon>
        <taxon>Legionellaceae</taxon>
        <taxon>Legionella</taxon>
    </lineage>
</organism>
<dbReference type="KEGG" id="tmc:LMI_1983"/>
<dbReference type="EMBL" id="LN614830">
    <property type="protein sequence ID" value="CEG61270.1"/>
    <property type="molecule type" value="Genomic_DNA"/>
</dbReference>
<dbReference type="AlphaFoldDB" id="A0A098GH00"/>
<dbReference type="Proteomes" id="UP000032414">
    <property type="component" value="Chromosome I"/>
</dbReference>
<dbReference type="EMBL" id="FMVN01000006">
    <property type="protein sequence ID" value="SCY34362.1"/>
    <property type="molecule type" value="Genomic_DNA"/>
</dbReference>
<reference evidence="1" key="1">
    <citation type="submission" date="2014-09" db="EMBL/GenBank/DDBJ databases">
        <authorList>
            <person name="GOMEZ-VALERO Laura"/>
        </authorList>
    </citation>
    <scope>NUCLEOTIDE SEQUENCE</scope>
    <source>
        <strain evidence="1">ATCC33218</strain>
    </source>
</reference>
<proteinExistence type="predicted"/>
<keyword evidence="4" id="KW-1185">Reference proteome</keyword>
<accession>A0A098GH00</accession>